<evidence type="ECO:0000313" key="5">
    <source>
        <dbReference type="EMBL" id="KAG0128715.1"/>
    </source>
</evidence>
<dbReference type="OrthoDB" id="439993at2759"/>
<sequence length="170" mass="19450">MSAYTLQLTFGKYYFGNHNLPRDKFLKEQIKLDDGWVPLEVMIKFNREKEEKQKQAADAEMGIILFKDIAKEALEKAKAAHNGNLQLRNKDVSWEVLEGDAEKEALKKILEDQQELLKQKTKGRKIKGKGRGGKIPQGAQKGKIQFQGKKIKFENDEEDGENETKTVTTI</sequence>
<dbReference type="GO" id="GO:0003723">
    <property type="term" value="F:RNA binding"/>
    <property type="evidence" value="ECO:0007669"/>
    <property type="project" value="UniProtKB-UniRule"/>
</dbReference>
<evidence type="ECO:0000313" key="6">
    <source>
        <dbReference type="EMBL" id="KAI1237187.1"/>
    </source>
</evidence>
<gene>
    <name evidence="6" type="ORF">IHE44_0014443</name>
    <name evidence="5" type="ORF">IHE44_001668</name>
</gene>
<dbReference type="InterPro" id="IPR002344">
    <property type="entry name" value="Lupus_La"/>
</dbReference>
<protein>
    <recommendedName>
        <fullName evidence="4">HTH La-type RNA-binding domain-containing protein</fullName>
    </recommendedName>
</protein>
<dbReference type="EMBL" id="JADDUC020000008">
    <property type="protein sequence ID" value="KAI1237187.1"/>
    <property type="molecule type" value="Genomic_DNA"/>
</dbReference>
<evidence type="ECO:0000256" key="2">
    <source>
        <dbReference type="PROSITE-ProRule" id="PRU00332"/>
    </source>
</evidence>
<dbReference type="SMART" id="SM00715">
    <property type="entry name" value="LA"/>
    <property type="match status" value="1"/>
</dbReference>
<dbReference type="GO" id="GO:1990904">
    <property type="term" value="C:ribonucleoprotein complex"/>
    <property type="evidence" value="ECO:0007669"/>
    <property type="project" value="InterPro"/>
</dbReference>
<dbReference type="AlphaFoldDB" id="A0A835P0R1"/>
<dbReference type="PROSITE" id="PS50961">
    <property type="entry name" value="HTH_LA"/>
    <property type="match status" value="1"/>
</dbReference>
<evidence type="ECO:0000259" key="4">
    <source>
        <dbReference type="PROSITE" id="PS50961"/>
    </source>
</evidence>
<dbReference type="InterPro" id="IPR014886">
    <property type="entry name" value="La_xRRM"/>
</dbReference>
<dbReference type="EMBL" id="JADDUC010000013">
    <property type="protein sequence ID" value="KAG0128715.1"/>
    <property type="molecule type" value="Genomic_DNA"/>
</dbReference>
<dbReference type="Gene3D" id="3.30.70.330">
    <property type="match status" value="1"/>
</dbReference>
<evidence type="ECO:0000256" key="1">
    <source>
        <dbReference type="ARBA" id="ARBA00022884"/>
    </source>
</evidence>
<dbReference type="PRINTS" id="PR00302">
    <property type="entry name" value="LUPUSLA"/>
</dbReference>
<reference evidence="5" key="1">
    <citation type="submission" date="2020-10" db="EMBL/GenBank/DDBJ databases">
        <title>Feather gene expression reveals the developmental basis of iridescence in African starlings.</title>
        <authorList>
            <person name="Rubenstein D.R."/>
        </authorList>
    </citation>
    <scope>NUCLEOTIDE SEQUENCE</scope>
    <source>
        <strain evidence="5">SS15</strain>
        <tissue evidence="5">Liver</tissue>
    </source>
</reference>
<proteinExistence type="predicted"/>
<accession>A0A835P0R1</accession>
<feature type="domain" description="HTH La-type RNA-binding" evidence="4">
    <location>
        <begin position="1"/>
        <end position="97"/>
    </location>
</feature>
<dbReference type="InterPro" id="IPR012677">
    <property type="entry name" value="Nucleotide-bd_a/b_plait_sf"/>
</dbReference>
<dbReference type="Pfam" id="PF05383">
    <property type="entry name" value="La"/>
    <property type="match status" value="1"/>
</dbReference>
<dbReference type="InterPro" id="IPR006630">
    <property type="entry name" value="La_HTH"/>
</dbReference>
<dbReference type="Proteomes" id="UP000618051">
    <property type="component" value="Unassembled WGS sequence"/>
</dbReference>
<reference evidence="6" key="3">
    <citation type="submission" date="2022-01" db="EMBL/GenBank/DDBJ databases">
        <authorList>
            <person name="Rubenstein D.R."/>
        </authorList>
    </citation>
    <scope>NUCLEOTIDE SEQUENCE</scope>
    <source>
        <strain evidence="6">SS15</strain>
        <tissue evidence="6">Liver</tissue>
    </source>
</reference>
<keyword evidence="1 2" id="KW-0694">RNA-binding</keyword>
<name>A0A835P0R1_9PASS</name>
<keyword evidence="7" id="KW-1185">Reference proteome</keyword>
<dbReference type="Pfam" id="PF08777">
    <property type="entry name" value="RRM_3"/>
    <property type="match status" value="1"/>
</dbReference>
<dbReference type="SUPFAM" id="SSF46785">
    <property type="entry name" value="Winged helix' DNA-binding domain"/>
    <property type="match status" value="1"/>
</dbReference>
<dbReference type="InterPro" id="IPR036390">
    <property type="entry name" value="WH_DNA-bd_sf"/>
</dbReference>
<organism evidence="5">
    <name type="scientific">Lamprotornis superbus</name>
    <dbReference type="NCBI Taxonomy" id="245042"/>
    <lineage>
        <taxon>Eukaryota</taxon>
        <taxon>Metazoa</taxon>
        <taxon>Chordata</taxon>
        <taxon>Craniata</taxon>
        <taxon>Vertebrata</taxon>
        <taxon>Euteleostomi</taxon>
        <taxon>Archelosauria</taxon>
        <taxon>Archosauria</taxon>
        <taxon>Dinosauria</taxon>
        <taxon>Saurischia</taxon>
        <taxon>Theropoda</taxon>
        <taxon>Coelurosauria</taxon>
        <taxon>Aves</taxon>
        <taxon>Neognathae</taxon>
        <taxon>Neoaves</taxon>
        <taxon>Telluraves</taxon>
        <taxon>Australaves</taxon>
        <taxon>Passeriformes</taxon>
        <taxon>Sturnidae</taxon>
        <taxon>Lamprotornis</taxon>
    </lineage>
</organism>
<feature type="region of interest" description="Disordered" evidence="3">
    <location>
        <begin position="120"/>
        <end position="170"/>
    </location>
</feature>
<evidence type="ECO:0000313" key="7">
    <source>
        <dbReference type="Proteomes" id="UP000618051"/>
    </source>
</evidence>
<dbReference type="GO" id="GO:0006396">
    <property type="term" value="P:RNA processing"/>
    <property type="evidence" value="ECO:0007669"/>
    <property type="project" value="InterPro"/>
</dbReference>
<reference evidence="6 7" key="2">
    <citation type="journal article" date="2021" name="J. Hered.">
        <title>Feather Gene Expression Elucidates the Developmental Basis of Plumage Iridescence in African Starlings.</title>
        <authorList>
            <person name="Rubenstein D.R."/>
            <person name="Corvelo A."/>
            <person name="MacManes M.D."/>
            <person name="Maia R."/>
            <person name="Narzisi G."/>
            <person name="Rousaki A."/>
            <person name="Vandenabeele P."/>
            <person name="Shawkey M.D."/>
            <person name="Solomon J."/>
        </authorList>
    </citation>
    <scope>NUCLEOTIDE SEQUENCE [LARGE SCALE GENOMIC DNA]</scope>
    <source>
        <strain evidence="6">SS15</strain>
    </source>
</reference>
<evidence type="ECO:0000256" key="3">
    <source>
        <dbReference type="SAM" id="MobiDB-lite"/>
    </source>
</evidence>
<feature type="compositionally biased region" description="Basic residues" evidence="3">
    <location>
        <begin position="120"/>
        <end position="132"/>
    </location>
</feature>
<comment type="caution">
    <text evidence="5">The sequence shown here is derived from an EMBL/GenBank/DDBJ whole genome shotgun (WGS) entry which is preliminary data.</text>
</comment>
<dbReference type="GO" id="GO:0005634">
    <property type="term" value="C:nucleus"/>
    <property type="evidence" value="ECO:0007669"/>
    <property type="project" value="InterPro"/>
</dbReference>